<accession>A0A9D0ZTJ8</accession>
<proteinExistence type="predicted"/>
<gene>
    <name evidence="1" type="ORF">IAB26_02445</name>
</gene>
<comment type="caution">
    <text evidence="1">The sequence shown here is derived from an EMBL/GenBank/DDBJ whole genome shotgun (WGS) entry which is preliminary data.</text>
</comment>
<reference evidence="1" key="1">
    <citation type="submission" date="2020-10" db="EMBL/GenBank/DDBJ databases">
        <authorList>
            <person name="Gilroy R."/>
        </authorList>
    </citation>
    <scope>NUCLEOTIDE SEQUENCE</scope>
    <source>
        <strain evidence="1">ChiSjej3B21-11622</strain>
    </source>
</reference>
<dbReference type="Proteomes" id="UP000886886">
    <property type="component" value="Unassembled WGS sequence"/>
</dbReference>
<sequence length="45" mass="5049">MSGVRTAFTAGEQAADRLGCGFRMVCGCMRFEKKAAVHRYHLQWA</sequence>
<organism evidence="1 2">
    <name type="scientific">Candidatus Limivivens merdigallinarum</name>
    <dbReference type="NCBI Taxonomy" id="2840859"/>
    <lineage>
        <taxon>Bacteria</taxon>
        <taxon>Bacillati</taxon>
        <taxon>Bacillota</taxon>
        <taxon>Clostridia</taxon>
        <taxon>Lachnospirales</taxon>
        <taxon>Lachnospiraceae</taxon>
        <taxon>Lachnospiraceae incertae sedis</taxon>
        <taxon>Candidatus Limivivens</taxon>
    </lineage>
</organism>
<reference evidence="1" key="2">
    <citation type="journal article" date="2021" name="PeerJ">
        <title>Extensive microbial diversity within the chicken gut microbiome revealed by metagenomics and culture.</title>
        <authorList>
            <person name="Gilroy R."/>
            <person name="Ravi A."/>
            <person name="Getino M."/>
            <person name="Pursley I."/>
            <person name="Horton D.L."/>
            <person name="Alikhan N.F."/>
            <person name="Baker D."/>
            <person name="Gharbi K."/>
            <person name="Hall N."/>
            <person name="Watson M."/>
            <person name="Adriaenssens E.M."/>
            <person name="Foster-Nyarko E."/>
            <person name="Jarju S."/>
            <person name="Secka A."/>
            <person name="Antonio M."/>
            <person name="Oren A."/>
            <person name="Chaudhuri R.R."/>
            <person name="La Ragione R."/>
            <person name="Hildebrand F."/>
            <person name="Pallen M.J."/>
        </authorList>
    </citation>
    <scope>NUCLEOTIDE SEQUENCE</scope>
    <source>
        <strain evidence="1">ChiSjej3B21-11622</strain>
    </source>
</reference>
<dbReference type="AlphaFoldDB" id="A0A9D0ZTJ8"/>
<evidence type="ECO:0000313" key="2">
    <source>
        <dbReference type="Proteomes" id="UP000886886"/>
    </source>
</evidence>
<evidence type="ECO:0000313" key="1">
    <source>
        <dbReference type="EMBL" id="HIQ95397.1"/>
    </source>
</evidence>
<dbReference type="EMBL" id="DVFT01000031">
    <property type="protein sequence ID" value="HIQ95397.1"/>
    <property type="molecule type" value="Genomic_DNA"/>
</dbReference>
<protein>
    <submittedName>
        <fullName evidence="1">Uncharacterized protein</fullName>
    </submittedName>
</protein>
<name>A0A9D0ZTJ8_9FIRM</name>